<dbReference type="InterPro" id="IPR000577">
    <property type="entry name" value="Carb_kinase_FGGY"/>
</dbReference>
<organism evidence="7">
    <name type="scientific">Arion vulgaris</name>
    <dbReference type="NCBI Taxonomy" id="1028688"/>
    <lineage>
        <taxon>Eukaryota</taxon>
        <taxon>Metazoa</taxon>
        <taxon>Spiralia</taxon>
        <taxon>Lophotrochozoa</taxon>
        <taxon>Mollusca</taxon>
        <taxon>Gastropoda</taxon>
        <taxon>Heterobranchia</taxon>
        <taxon>Euthyneura</taxon>
        <taxon>Panpulmonata</taxon>
        <taxon>Eupulmonata</taxon>
        <taxon>Stylommatophora</taxon>
        <taxon>Helicina</taxon>
        <taxon>Arionoidea</taxon>
        <taxon>Arionidae</taxon>
        <taxon>Arion</taxon>
    </lineage>
</organism>
<dbReference type="PANTHER" id="PTHR10196:SF57">
    <property type="entry name" value="XYLULOSE KINASE"/>
    <property type="match status" value="1"/>
</dbReference>
<dbReference type="PROSITE" id="PS50890">
    <property type="entry name" value="PUA"/>
    <property type="match status" value="1"/>
</dbReference>
<evidence type="ECO:0000256" key="3">
    <source>
        <dbReference type="ARBA" id="ARBA00022777"/>
    </source>
</evidence>
<dbReference type="GO" id="GO:0005829">
    <property type="term" value="C:cytosol"/>
    <property type="evidence" value="ECO:0007669"/>
    <property type="project" value="TreeGrafter"/>
</dbReference>
<keyword evidence="4" id="KW-0859">Xylose metabolism</keyword>
<evidence type="ECO:0000313" key="7">
    <source>
        <dbReference type="EMBL" id="CEK73521.1"/>
    </source>
</evidence>
<dbReference type="SUPFAM" id="SSF53067">
    <property type="entry name" value="Actin-like ATPase domain"/>
    <property type="match status" value="2"/>
</dbReference>
<protein>
    <recommendedName>
        <fullName evidence="4">Xylulose kinase</fullName>
        <ecNumber evidence="4">2.7.1.17</ecNumber>
    </recommendedName>
</protein>
<comment type="similarity">
    <text evidence="1 4">Belongs to the FGGY kinase family.</text>
</comment>
<proteinExistence type="inferred from homology"/>
<gene>
    <name evidence="7" type="primary">ORF87087</name>
</gene>
<dbReference type="GO" id="GO:0042732">
    <property type="term" value="P:D-xylose metabolic process"/>
    <property type="evidence" value="ECO:0007669"/>
    <property type="project" value="UniProtKB-UniRule"/>
</dbReference>
<name>A0A0B7A0A0_9EUPU</name>
<dbReference type="EC" id="2.7.1.17" evidence="4"/>
<evidence type="ECO:0000256" key="1">
    <source>
        <dbReference type="ARBA" id="ARBA00009156"/>
    </source>
</evidence>
<dbReference type="InterPro" id="IPR042024">
    <property type="entry name" value="D-XK_euk"/>
</dbReference>
<sequence>MAEKTDQGLYLGFDLSTQQLKVLAVTDSLEVFYDGHVHFDTDFPEFNTQGGVHIHADNATVTTPTRMWLKALDLLLDRMKAVQFPFNRVRAISGAGQQHGSIYWKRGSESVLTSLKPDTTLYDQLKDCFSVEDSPIWMDSSTTKQCRQLEETVGGAQALANITGSRAYERFTGSQIMKVFQTQPEAYNNTQRISLVSSFAASLFIGDYAPIDHSDGTGMNVLDIWTRKWSQKCLEVCGTDIESKLGPVVHSTEQIGKVSSYLVGRYGFSPDCIVSAFVGDNPASFAGLSPDQGDIIVSLGTSDTVSLWLTKPNPVLSGHIFANPLSREDFISLTCFKNGSLTRERIRDEQAAGSWEIFNSLLKKTPPGNNGNLGVYFDVREIQPFAVGVYRYDNQDRQVDSFSPEVEVRAVLEGQFIARRVHSENAGFQLGPKTKVIATGGGSQNVDILQVLSDVFNSPVYVKDVPNSACFGCALRAKHTLLGNDVPFSEVAKGLEPPVLAATPGVTSEVYSKLCHRYRELESVIEGNQSQ</sequence>
<dbReference type="AlphaFoldDB" id="A0A0B7A0A0"/>
<dbReference type="Gene3D" id="3.30.420.40">
    <property type="match status" value="2"/>
</dbReference>
<dbReference type="PIRSF" id="PIRSF000538">
    <property type="entry name" value="GlpK"/>
    <property type="match status" value="1"/>
</dbReference>
<dbReference type="EMBL" id="HACG01026656">
    <property type="protein sequence ID" value="CEK73521.1"/>
    <property type="molecule type" value="Transcribed_RNA"/>
</dbReference>
<feature type="domain" description="Carbohydrate kinase FGGY C-terminal" evidence="6">
    <location>
        <begin position="297"/>
        <end position="478"/>
    </location>
</feature>
<keyword evidence="4" id="KW-0067">ATP-binding</keyword>
<evidence type="ECO:0000259" key="6">
    <source>
        <dbReference type="Pfam" id="PF02782"/>
    </source>
</evidence>
<dbReference type="InterPro" id="IPR018485">
    <property type="entry name" value="FGGY_C"/>
</dbReference>
<dbReference type="Pfam" id="PF02782">
    <property type="entry name" value="FGGY_C"/>
    <property type="match status" value="1"/>
</dbReference>
<comment type="function">
    <text evidence="4">Phosphorylates D-xylulose to produce D-xylulose 5-phosphate, a molecule that may play an important role in the regulation of glucose metabolism and lipogenesis.</text>
</comment>
<reference evidence="7" key="1">
    <citation type="submission" date="2014-12" db="EMBL/GenBank/DDBJ databases">
        <title>Insight into the proteome of Arion vulgaris.</title>
        <authorList>
            <person name="Aradska J."/>
            <person name="Bulat T."/>
            <person name="Smidak R."/>
            <person name="Sarate P."/>
            <person name="Gangsoo J."/>
            <person name="Sialana F."/>
            <person name="Bilban M."/>
            <person name="Lubec G."/>
        </authorList>
    </citation>
    <scope>NUCLEOTIDE SEQUENCE</scope>
    <source>
        <tissue evidence="7">Skin</tissue>
    </source>
</reference>
<dbReference type="GO" id="GO:0005997">
    <property type="term" value="P:xylulose metabolic process"/>
    <property type="evidence" value="ECO:0007669"/>
    <property type="project" value="UniProtKB-UniRule"/>
</dbReference>
<dbReference type="InterPro" id="IPR018484">
    <property type="entry name" value="FGGY_N"/>
</dbReference>
<evidence type="ECO:0000256" key="2">
    <source>
        <dbReference type="ARBA" id="ARBA00022679"/>
    </source>
</evidence>
<dbReference type="CDD" id="cd07776">
    <property type="entry name" value="ASKHA_NBD_FGGY_SpXK-like"/>
    <property type="match status" value="1"/>
</dbReference>
<keyword evidence="3 4" id="KW-0418">Kinase</keyword>
<keyword evidence="4" id="KW-0119">Carbohydrate metabolism</keyword>
<evidence type="ECO:0000259" key="5">
    <source>
        <dbReference type="Pfam" id="PF00370"/>
    </source>
</evidence>
<evidence type="ECO:0000256" key="4">
    <source>
        <dbReference type="RuleBase" id="RU367058"/>
    </source>
</evidence>
<dbReference type="Pfam" id="PF00370">
    <property type="entry name" value="FGGY_N"/>
    <property type="match status" value="1"/>
</dbReference>
<dbReference type="PANTHER" id="PTHR10196">
    <property type="entry name" value="SUGAR KINASE"/>
    <property type="match status" value="1"/>
</dbReference>
<accession>A0A0B7A0A0</accession>
<dbReference type="InterPro" id="IPR043129">
    <property type="entry name" value="ATPase_NBD"/>
</dbReference>
<dbReference type="FunFam" id="3.30.420.40:FF:000118">
    <property type="entry name" value="Xylulose kinase 2"/>
    <property type="match status" value="1"/>
</dbReference>
<dbReference type="GO" id="GO:0005524">
    <property type="term" value="F:ATP binding"/>
    <property type="evidence" value="ECO:0007669"/>
    <property type="project" value="UniProtKB-KW"/>
</dbReference>
<feature type="domain" description="Carbohydrate kinase FGGY N-terminal" evidence="5">
    <location>
        <begin position="10"/>
        <end position="284"/>
    </location>
</feature>
<dbReference type="GO" id="GO:0004856">
    <property type="term" value="F:D-xylulokinase activity"/>
    <property type="evidence" value="ECO:0007669"/>
    <property type="project" value="UniProtKB-UniRule"/>
</dbReference>
<comment type="catalytic activity">
    <reaction evidence="4">
        <text>D-xylulose + ATP = D-xylulose 5-phosphate + ADP + H(+)</text>
        <dbReference type="Rhea" id="RHEA:10964"/>
        <dbReference type="ChEBI" id="CHEBI:15378"/>
        <dbReference type="ChEBI" id="CHEBI:17140"/>
        <dbReference type="ChEBI" id="CHEBI:30616"/>
        <dbReference type="ChEBI" id="CHEBI:57737"/>
        <dbReference type="ChEBI" id="CHEBI:456216"/>
        <dbReference type="EC" id="2.7.1.17"/>
    </reaction>
</comment>
<keyword evidence="4" id="KW-0547">Nucleotide-binding</keyword>
<keyword evidence="2 4" id="KW-0808">Transferase</keyword>